<dbReference type="InterPro" id="IPR000305">
    <property type="entry name" value="GIY-YIG_endonuc"/>
</dbReference>
<dbReference type="SUPFAM" id="SSF82771">
    <property type="entry name" value="GIY-YIG endonuclease"/>
    <property type="match status" value="1"/>
</dbReference>
<evidence type="ECO:0000313" key="2">
    <source>
        <dbReference type="EMBL" id="AXK38510.1"/>
    </source>
</evidence>
<dbReference type="REBASE" id="265027">
    <property type="entry name" value="CspS77ORF3200P"/>
</dbReference>
<reference evidence="2 3" key="1">
    <citation type="submission" date="2018-07" db="EMBL/GenBank/DDBJ databases">
        <title>Crenobacter cavernae sp. nov., isolated from a karst cave.</title>
        <authorList>
            <person name="Zhu H."/>
        </authorList>
    </citation>
    <scope>NUCLEOTIDE SEQUENCE [LARGE SCALE GENOMIC DNA]</scope>
    <source>
        <strain evidence="2 3">K1W11S-77</strain>
    </source>
</reference>
<dbReference type="InterPro" id="IPR035901">
    <property type="entry name" value="GIY-YIG_endonuc_sf"/>
</dbReference>
<dbReference type="KEGG" id="ccah:DWG20_03205"/>
<sequence>MHSAKFEIDIISALSSQLEAAFDKLIPGPLTPEILDTLEAGQGIYQLYQTNLLVYVGKADNLPKRLREHHLKLRGRCDINVGDMSFKCLYVHENWTTLAPETAMIRHYKTKGTGECEWNGNGFGPHDPGRNRELTNKAPDGFDMRYPIKKDWPCAWVVPGTWNALDLLVALKNSEKLPYLIRYETEKLSSDKYADYRKGHPDHRVATVAVPDANMPVVELVRLITQALPGWQSTAFPSHMILYKESRGYRHGTIIHREP</sequence>
<feature type="domain" description="GIY-YIG" evidence="1">
    <location>
        <begin position="43"/>
        <end position="110"/>
    </location>
</feature>
<dbReference type="AlphaFoldDB" id="A0A345Y3K8"/>
<evidence type="ECO:0000259" key="1">
    <source>
        <dbReference type="Pfam" id="PF01541"/>
    </source>
</evidence>
<accession>A0A345Y3K8</accession>
<protein>
    <submittedName>
        <fullName evidence="2">GIY-YIG nuclease family protein</fullName>
    </submittedName>
</protein>
<dbReference type="OrthoDB" id="3352419at2"/>
<dbReference type="CDD" id="cd00719">
    <property type="entry name" value="GIY-YIG_SF"/>
    <property type="match status" value="1"/>
</dbReference>
<dbReference type="Gene3D" id="3.40.1440.10">
    <property type="entry name" value="GIY-YIG endonuclease"/>
    <property type="match status" value="1"/>
</dbReference>
<dbReference type="EMBL" id="CP031337">
    <property type="protein sequence ID" value="AXK38510.1"/>
    <property type="molecule type" value="Genomic_DNA"/>
</dbReference>
<proteinExistence type="predicted"/>
<dbReference type="RefSeq" id="WP_115432450.1">
    <property type="nucleotide sequence ID" value="NZ_CP031337.1"/>
</dbReference>
<name>A0A345Y3K8_9NEIS</name>
<dbReference type="Proteomes" id="UP000254537">
    <property type="component" value="Chromosome"/>
</dbReference>
<gene>
    <name evidence="2" type="ORF">DWG20_03205</name>
</gene>
<dbReference type="Pfam" id="PF01541">
    <property type="entry name" value="GIY-YIG"/>
    <property type="match status" value="1"/>
</dbReference>
<organism evidence="2 3">
    <name type="scientific">Crenobacter cavernae</name>
    <dbReference type="NCBI Taxonomy" id="2290923"/>
    <lineage>
        <taxon>Bacteria</taxon>
        <taxon>Pseudomonadati</taxon>
        <taxon>Pseudomonadota</taxon>
        <taxon>Betaproteobacteria</taxon>
        <taxon>Neisseriales</taxon>
        <taxon>Neisseriaceae</taxon>
        <taxon>Crenobacter</taxon>
    </lineage>
</organism>
<evidence type="ECO:0000313" key="3">
    <source>
        <dbReference type="Proteomes" id="UP000254537"/>
    </source>
</evidence>